<dbReference type="AlphaFoldDB" id="G3JGQ7"/>
<name>G3JGQ7_CORMM</name>
<organism evidence="1 2">
    <name type="scientific">Cordyceps militaris (strain CM01)</name>
    <name type="common">Caterpillar fungus</name>
    <dbReference type="NCBI Taxonomy" id="983644"/>
    <lineage>
        <taxon>Eukaryota</taxon>
        <taxon>Fungi</taxon>
        <taxon>Dikarya</taxon>
        <taxon>Ascomycota</taxon>
        <taxon>Pezizomycotina</taxon>
        <taxon>Sordariomycetes</taxon>
        <taxon>Hypocreomycetidae</taxon>
        <taxon>Hypocreales</taxon>
        <taxon>Cordycipitaceae</taxon>
        <taxon>Cordyceps</taxon>
    </lineage>
</organism>
<sequence length="140" mass="15418">MYPLDRHITWLSCTRTNRMHWGTHPAILRIASPSPGSCLVRRSQRCQVSTQACQAAQLRPNPDYILAAWDLIEPTSAAAAPRSPLLLLAPILCLVLSFVRSSSVFVPYTHVSQVSEAYVASQRTSLTRVSKDPAAQHGSH</sequence>
<dbReference type="HOGENOM" id="CLU_1835076_0_0_1"/>
<evidence type="ECO:0000313" key="2">
    <source>
        <dbReference type="Proteomes" id="UP000001610"/>
    </source>
</evidence>
<dbReference type="InParanoid" id="G3JGQ7"/>
<keyword evidence="2" id="KW-1185">Reference proteome</keyword>
<reference evidence="1 2" key="1">
    <citation type="journal article" date="2011" name="Genome Biol.">
        <title>Genome sequence of the insect pathogenic fungus Cordyceps militaris, a valued traditional Chinese medicine.</title>
        <authorList>
            <person name="Zheng P."/>
            <person name="Xia Y."/>
            <person name="Xiao G."/>
            <person name="Xiong C."/>
            <person name="Hu X."/>
            <person name="Zhang S."/>
            <person name="Zheng H."/>
            <person name="Huang Y."/>
            <person name="Zhou Y."/>
            <person name="Wang S."/>
            <person name="Zhao G.P."/>
            <person name="Liu X."/>
            <person name="St Leger R.J."/>
            <person name="Wang C."/>
        </authorList>
    </citation>
    <scope>NUCLEOTIDE SEQUENCE [LARGE SCALE GENOMIC DNA]</scope>
    <source>
        <strain evidence="1 2">CM01</strain>
    </source>
</reference>
<protein>
    <submittedName>
        <fullName evidence="1">Uncharacterized protein</fullName>
    </submittedName>
</protein>
<dbReference type="VEuPathDB" id="FungiDB:CCM_03794"/>
<proteinExistence type="predicted"/>
<dbReference type="RefSeq" id="XP_006669005.1">
    <property type="nucleotide sequence ID" value="XM_006668942.1"/>
</dbReference>
<gene>
    <name evidence="1" type="ORF">CCM_03794</name>
</gene>
<dbReference type="Proteomes" id="UP000001610">
    <property type="component" value="Unassembled WGS sequence"/>
</dbReference>
<dbReference type="GeneID" id="18165817"/>
<dbReference type="KEGG" id="cmt:CCM_03794"/>
<dbReference type="EMBL" id="JH126401">
    <property type="protein sequence ID" value="EGX92421.1"/>
    <property type="molecule type" value="Genomic_DNA"/>
</dbReference>
<accession>G3JGQ7</accession>
<evidence type="ECO:0000313" key="1">
    <source>
        <dbReference type="EMBL" id="EGX92421.1"/>
    </source>
</evidence>